<accession>A0AAD6ZHM8</accession>
<proteinExistence type="predicted"/>
<evidence type="ECO:0000313" key="2">
    <source>
        <dbReference type="EMBL" id="KAJ7323346.1"/>
    </source>
</evidence>
<keyword evidence="3" id="KW-1185">Reference proteome</keyword>
<feature type="compositionally biased region" description="Basic residues" evidence="1">
    <location>
        <begin position="306"/>
        <end position="315"/>
    </location>
</feature>
<protein>
    <submittedName>
        <fullName evidence="2">Uncharacterized protein</fullName>
    </submittedName>
</protein>
<reference evidence="2" key="1">
    <citation type="submission" date="2023-03" db="EMBL/GenBank/DDBJ databases">
        <title>Massive genome expansion in bonnet fungi (Mycena s.s.) driven by repeated elements and novel gene families across ecological guilds.</title>
        <authorList>
            <consortium name="Lawrence Berkeley National Laboratory"/>
            <person name="Harder C.B."/>
            <person name="Miyauchi S."/>
            <person name="Viragh M."/>
            <person name="Kuo A."/>
            <person name="Thoen E."/>
            <person name="Andreopoulos B."/>
            <person name="Lu D."/>
            <person name="Skrede I."/>
            <person name="Drula E."/>
            <person name="Henrissat B."/>
            <person name="Morin E."/>
            <person name="Kohler A."/>
            <person name="Barry K."/>
            <person name="LaButti K."/>
            <person name="Morin E."/>
            <person name="Salamov A."/>
            <person name="Lipzen A."/>
            <person name="Mereny Z."/>
            <person name="Hegedus B."/>
            <person name="Baldrian P."/>
            <person name="Stursova M."/>
            <person name="Weitz H."/>
            <person name="Taylor A."/>
            <person name="Grigoriev I.V."/>
            <person name="Nagy L.G."/>
            <person name="Martin F."/>
            <person name="Kauserud H."/>
        </authorList>
    </citation>
    <scope>NUCLEOTIDE SEQUENCE</scope>
    <source>
        <strain evidence="2">CBHHK002</strain>
    </source>
</reference>
<dbReference type="EMBL" id="JARIHO010000047">
    <property type="protein sequence ID" value="KAJ7323346.1"/>
    <property type="molecule type" value="Genomic_DNA"/>
</dbReference>
<gene>
    <name evidence="2" type="ORF">DFH08DRAFT_1029726</name>
</gene>
<sequence length="387" mass="42982">MFKAAMDIPHGEIKACREFLYLEHYDVTYLSDFGIPIKLQPRKSDCIASMRIWTVFKQKAGAGIELTREQAVDKIVPISIIPATWTVSRVPTAYLVDLSDSRELLKVGHRTVAIDAFIRAEDQDSWGGSSGHAKGDANTAGFMPDLTKTIRCRRCPFKCNGISTCEFNSTCKSCNRNAKLSNYSSNGTQGVLYLKPPFIGCTKWIPAERFNHHYLPIPANMDLNTLQFVMQNNGHLPGSPLTVNETCPLTVHAGLEPLPIQPYILNGQIKSARIVKRKYPTEMIIFVPVDRSNHASQKALVVPRNPHNHPAHPKTKPSANDRRTLSKAAEATGVVGSMVQGLLNALSTSLIYDGEQVAAIAPAFMDHRRVRDFIDEQKKKDYPRGMG</sequence>
<feature type="region of interest" description="Disordered" evidence="1">
    <location>
        <begin position="303"/>
        <end position="324"/>
    </location>
</feature>
<evidence type="ECO:0000256" key="1">
    <source>
        <dbReference type="SAM" id="MobiDB-lite"/>
    </source>
</evidence>
<comment type="caution">
    <text evidence="2">The sequence shown here is derived from an EMBL/GenBank/DDBJ whole genome shotgun (WGS) entry which is preliminary data.</text>
</comment>
<organism evidence="2 3">
    <name type="scientific">Mycena albidolilacea</name>
    <dbReference type="NCBI Taxonomy" id="1033008"/>
    <lineage>
        <taxon>Eukaryota</taxon>
        <taxon>Fungi</taxon>
        <taxon>Dikarya</taxon>
        <taxon>Basidiomycota</taxon>
        <taxon>Agaricomycotina</taxon>
        <taxon>Agaricomycetes</taxon>
        <taxon>Agaricomycetidae</taxon>
        <taxon>Agaricales</taxon>
        <taxon>Marasmiineae</taxon>
        <taxon>Mycenaceae</taxon>
        <taxon>Mycena</taxon>
    </lineage>
</organism>
<dbReference type="Proteomes" id="UP001218218">
    <property type="component" value="Unassembled WGS sequence"/>
</dbReference>
<evidence type="ECO:0000313" key="3">
    <source>
        <dbReference type="Proteomes" id="UP001218218"/>
    </source>
</evidence>
<name>A0AAD6ZHM8_9AGAR</name>
<dbReference type="AlphaFoldDB" id="A0AAD6ZHM8"/>